<sequence>MTDPFNCTAKEQTSATPSGVHAWVKSVANGTTGGNAPAGNSSGAFQCMGPSGGSGAGGADNRKRRHSGADGRDVDEGRGNGHGKRPKLGEKGQRNANYACPFSKRYPPNLLPTACRKGWPEVRLVKQHLYRHHVHERCPRCHATFRSIDQLNKHLCLEQQCPIIPDPGTSIGIDRETKIKVKSRVGIQRQPEHVRWTNLYKILFPNSDEVPSPYCDVSSTSTLPNNELLQLLHGNLSESVPYEIDRKLSDYQPSLGISPSHLEIIKHVCKEVMNAKFSVFTESLEETGGVPQTTSPDLVPEVGPPSTAAENTQFTADESTHMNGGDDHTLSQFMDSHGYGQDGYSAAPMDFGADFEFNPDPCTSAHGVYLPQNFSFSGIEEAEPKGKEKELF</sequence>
<dbReference type="PANTHER" id="PTHR38166:SF1">
    <property type="entry name" value="C2H2-TYPE DOMAIN-CONTAINING PROTEIN"/>
    <property type="match status" value="1"/>
</dbReference>
<protein>
    <recommendedName>
        <fullName evidence="4">C2H2-type domain-containing protein</fullName>
    </recommendedName>
</protein>
<dbReference type="Proteomes" id="UP000288725">
    <property type="component" value="Chromosome 5"/>
</dbReference>
<evidence type="ECO:0000313" key="3">
    <source>
        <dbReference type="Proteomes" id="UP000288725"/>
    </source>
</evidence>
<reference evidence="2 3" key="1">
    <citation type="submission" date="2018-12" db="EMBL/GenBank/DDBJ databases">
        <title>Genome of Verticillium dahliae isolate Getta Getta.</title>
        <authorList>
            <person name="Gardiner D.M."/>
        </authorList>
    </citation>
    <scope>NUCLEOTIDE SEQUENCE [LARGE SCALE GENOMIC DNA]</scope>
    <source>
        <strain evidence="2 3">Getta Getta</strain>
    </source>
</reference>
<evidence type="ECO:0000313" key="2">
    <source>
        <dbReference type="EMBL" id="RXG41899.1"/>
    </source>
</evidence>
<organism evidence="2 3">
    <name type="scientific">Verticillium dahliae</name>
    <name type="common">Verticillium wilt</name>
    <dbReference type="NCBI Taxonomy" id="27337"/>
    <lineage>
        <taxon>Eukaryota</taxon>
        <taxon>Fungi</taxon>
        <taxon>Dikarya</taxon>
        <taxon>Ascomycota</taxon>
        <taxon>Pezizomycotina</taxon>
        <taxon>Sordariomycetes</taxon>
        <taxon>Hypocreomycetidae</taxon>
        <taxon>Glomerellales</taxon>
        <taxon>Plectosphaerellaceae</taxon>
        <taxon>Verticillium</taxon>
    </lineage>
</organism>
<name>A0A444RL89_VERDA</name>
<evidence type="ECO:0000256" key="1">
    <source>
        <dbReference type="SAM" id="MobiDB-lite"/>
    </source>
</evidence>
<feature type="region of interest" description="Disordered" evidence="1">
    <location>
        <begin position="1"/>
        <end position="94"/>
    </location>
</feature>
<accession>A0A444RL89</accession>
<evidence type="ECO:0008006" key="4">
    <source>
        <dbReference type="Google" id="ProtNLM"/>
    </source>
</evidence>
<gene>
    <name evidence="2" type="ORF">VDGE_07286</name>
</gene>
<proteinExistence type="predicted"/>
<feature type="compositionally biased region" description="Basic and acidic residues" evidence="1">
    <location>
        <begin position="67"/>
        <end position="79"/>
    </location>
</feature>
<comment type="caution">
    <text evidence="2">The sequence shown here is derived from an EMBL/GenBank/DDBJ whole genome shotgun (WGS) entry which is preliminary data.</text>
</comment>
<dbReference type="AlphaFoldDB" id="A0A444RL89"/>
<dbReference type="EMBL" id="RSDZ01000161">
    <property type="protein sequence ID" value="RXG41899.1"/>
    <property type="molecule type" value="Genomic_DNA"/>
</dbReference>
<feature type="compositionally biased region" description="Low complexity" evidence="1">
    <location>
        <begin position="28"/>
        <end position="44"/>
    </location>
</feature>
<dbReference type="PANTHER" id="PTHR38166">
    <property type="entry name" value="C2H2-TYPE DOMAIN-CONTAINING PROTEIN-RELATED"/>
    <property type="match status" value="1"/>
</dbReference>